<keyword evidence="2" id="KW-0472">Membrane</keyword>
<dbReference type="SUPFAM" id="SSF49464">
    <property type="entry name" value="Carboxypeptidase regulatory domain-like"/>
    <property type="match status" value="1"/>
</dbReference>
<keyword evidence="5" id="KW-1185">Reference proteome</keyword>
<dbReference type="Gene3D" id="2.170.130.10">
    <property type="entry name" value="TonB-dependent receptor, plug domain"/>
    <property type="match status" value="1"/>
</dbReference>
<dbReference type="InterPro" id="IPR037066">
    <property type="entry name" value="Plug_dom_sf"/>
</dbReference>
<dbReference type="Gene3D" id="2.40.170.20">
    <property type="entry name" value="TonB-dependent receptor, beta-barrel domain"/>
    <property type="match status" value="1"/>
</dbReference>
<evidence type="ECO:0000256" key="2">
    <source>
        <dbReference type="ARBA" id="ARBA00023136"/>
    </source>
</evidence>
<dbReference type="RefSeq" id="WP_234864041.1">
    <property type="nucleotide sequence ID" value="NZ_JAKEVY010000001.1"/>
</dbReference>
<keyword evidence="3" id="KW-0998">Cell outer membrane</keyword>
<name>A0ABS9BCV8_9BACT</name>
<keyword evidence="4" id="KW-0675">Receptor</keyword>
<evidence type="ECO:0000313" key="5">
    <source>
        <dbReference type="Proteomes" id="UP001200145"/>
    </source>
</evidence>
<evidence type="ECO:0000256" key="3">
    <source>
        <dbReference type="ARBA" id="ARBA00023237"/>
    </source>
</evidence>
<dbReference type="Proteomes" id="UP001200145">
    <property type="component" value="Unassembled WGS sequence"/>
</dbReference>
<comment type="caution">
    <text evidence="4">The sequence shown here is derived from an EMBL/GenBank/DDBJ whole genome shotgun (WGS) entry which is preliminary data.</text>
</comment>
<evidence type="ECO:0000256" key="1">
    <source>
        <dbReference type="ARBA" id="ARBA00004442"/>
    </source>
</evidence>
<dbReference type="EMBL" id="JAKEVY010000001">
    <property type="protein sequence ID" value="MCF1713511.1"/>
    <property type="molecule type" value="Genomic_DNA"/>
</dbReference>
<reference evidence="4 5" key="1">
    <citation type="submission" date="2022-01" db="EMBL/GenBank/DDBJ databases">
        <title>Flavihumibacter sp. nov., isolated from sediment of a river.</title>
        <authorList>
            <person name="Liu H."/>
        </authorList>
    </citation>
    <scope>NUCLEOTIDE SEQUENCE [LARGE SCALE GENOMIC DNA]</scope>
    <source>
        <strain evidence="4 5">RY-1</strain>
    </source>
</reference>
<dbReference type="Pfam" id="PF13620">
    <property type="entry name" value="CarboxypepD_reg"/>
    <property type="match status" value="1"/>
</dbReference>
<gene>
    <name evidence="4" type="ORF">L0U88_02570</name>
</gene>
<accession>A0ABS9BCV8</accession>
<sequence length="781" mass="87377">MYLRIINLILIQCIFLLPLTAQVKQTIKGQLTDQLLQQPISGATVEIIGQRRTTTTDSDGTFKFTLVPIGVHQLRITHAGYKPILLENIILNAGKELVLNPAMELDVQTQQEVIVKARGVRSKPLNELSLVSARAFSVEETQRYAAAVNDPLRMATSFAGVISVNDGGNHIVVRGNAPNALLWRMEGVEIPNPNHFAVQGSSGGGISILSAQVLANSDFVTGAFAAEYGNAVGGVFDLRLRKGNNEKREHTIEAGVLGINVASEGPFSKNYKGSYLVNYRYSTLGLLSKMGLKTVGEGSTDFSDLSYNINLPAGKAGQFTLFGLNGWNSQDLPMEKDPSKWEEEWNRYGGKYRGATNANGLTHSIALSARTKLKTVLVNSKQENTSNQQYLENDETITNAFREKFSTGKWTVSSTLNSQLSRKQALRAGVIFQQINFNYLQRSRENNQAPVEERINVKDQTQLMQAFAQWQYKPSNQLVLTGGLHFLHLMLNKTTAVEPRFAMQWTPDSKNSFGLGYGLHSQAQIMGVYFARTKINNEWMQPNKELGFTKSHHLVGSYTRQLMKGLRLRTELYYQQLFNIPVSIYDTSSLSTVNIGENYVLDPLTNKGKGRNYGVEISLEKQLRNNFYFLFSNSLYQSKYTAADGIERNTRYNGGHANSLTLGKEFIHPGKQRSFAANIKVIYAGGFRETPMDEEATLELGYAKYREAEAFTIQQPAYFRTDIRLSMKWNASSTTHVLSLDIQNMTNRQNIYARYFDSVKGAISTVYQAGIIPVIAYRLEF</sequence>
<comment type="subcellular location">
    <subcellularLocation>
        <location evidence="1">Cell outer membrane</location>
    </subcellularLocation>
</comment>
<evidence type="ECO:0000313" key="4">
    <source>
        <dbReference type="EMBL" id="MCF1713511.1"/>
    </source>
</evidence>
<organism evidence="4 5">
    <name type="scientific">Flavihumibacter fluminis</name>
    <dbReference type="NCBI Taxonomy" id="2909236"/>
    <lineage>
        <taxon>Bacteria</taxon>
        <taxon>Pseudomonadati</taxon>
        <taxon>Bacteroidota</taxon>
        <taxon>Chitinophagia</taxon>
        <taxon>Chitinophagales</taxon>
        <taxon>Chitinophagaceae</taxon>
        <taxon>Flavihumibacter</taxon>
    </lineage>
</organism>
<dbReference type="InterPro" id="IPR036942">
    <property type="entry name" value="Beta-barrel_TonB_sf"/>
</dbReference>
<dbReference type="Gene3D" id="2.60.40.1120">
    <property type="entry name" value="Carboxypeptidase-like, regulatory domain"/>
    <property type="match status" value="1"/>
</dbReference>
<proteinExistence type="predicted"/>
<protein>
    <submittedName>
        <fullName evidence="4">TonB-dependent receptor</fullName>
    </submittedName>
</protein>
<dbReference type="InterPro" id="IPR008969">
    <property type="entry name" value="CarboxyPept-like_regulatory"/>
</dbReference>
<dbReference type="SUPFAM" id="SSF56935">
    <property type="entry name" value="Porins"/>
    <property type="match status" value="1"/>
</dbReference>